<keyword evidence="2" id="KW-1185">Reference proteome</keyword>
<dbReference type="EMBL" id="BPLR01006778">
    <property type="protein sequence ID" value="GIY12372.1"/>
    <property type="molecule type" value="Genomic_DNA"/>
</dbReference>
<organism evidence="1 2">
    <name type="scientific">Caerostris extrusa</name>
    <name type="common">Bark spider</name>
    <name type="synonym">Caerostris bankana</name>
    <dbReference type="NCBI Taxonomy" id="172846"/>
    <lineage>
        <taxon>Eukaryota</taxon>
        <taxon>Metazoa</taxon>
        <taxon>Ecdysozoa</taxon>
        <taxon>Arthropoda</taxon>
        <taxon>Chelicerata</taxon>
        <taxon>Arachnida</taxon>
        <taxon>Araneae</taxon>
        <taxon>Araneomorphae</taxon>
        <taxon>Entelegynae</taxon>
        <taxon>Araneoidea</taxon>
        <taxon>Araneidae</taxon>
        <taxon>Caerostris</taxon>
    </lineage>
</organism>
<proteinExistence type="predicted"/>
<evidence type="ECO:0000313" key="2">
    <source>
        <dbReference type="Proteomes" id="UP001054945"/>
    </source>
</evidence>
<dbReference type="Proteomes" id="UP001054945">
    <property type="component" value="Unassembled WGS sequence"/>
</dbReference>
<comment type="caution">
    <text evidence="1">The sequence shown here is derived from an EMBL/GenBank/DDBJ whole genome shotgun (WGS) entry which is preliminary data.</text>
</comment>
<evidence type="ECO:0000313" key="1">
    <source>
        <dbReference type="EMBL" id="GIY12372.1"/>
    </source>
</evidence>
<reference evidence="1 2" key="1">
    <citation type="submission" date="2021-06" db="EMBL/GenBank/DDBJ databases">
        <title>Caerostris extrusa draft genome.</title>
        <authorList>
            <person name="Kono N."/>
            <person name="Arakawa K."/>
        </authorList>
    </citation>
    <scope>NUCLEOTIDE SEQUENCE [LARGE SCALE GENOMIC DNA]</scope>
</reference>
<gene>
    <name evidence="1" type="ORF">CEXT_27211</name>
</gene>
<name>A0AAV4QW89_CAEEX</name>
<accession>A0AAV4QW89</accession>
<dbReference type="AlphaFoldDB" id="A0AAV4QW89"/>
<sequence>MERENRKTLGLQIVWLVSYRQTTFFPLICSALRWEAEREYRLESSASSLQANLSAEKKRKATAFITQFPCIQSWKKEF</sequence>
<protein>
    <submittedName>
        <fullName evidence="1">Uncharacterized protein</fullName>
    </submittedName>
</protein>